<evidence type="ECO:0000259" key="4">
    <source>
        <dbReference type="PROSITE" id="PS50106"/>
    </source>
</evidence>
<evidence type="ECO:0000313" key="5">
    <source>
        <dbReference type="EMBL" id="SDQ90812.1"/>
    </source>
</evidence>
<dbReference type="PRINTS" id="PR00834">
    <property type="entry name" value="PROTEASES2C"/>
</dbReference>
<keyword evidence="2" id="KW-0378">Hydrolase</keyword>
<organism evidence="5 6">
    <name type="scientific">Thermostaphylospora chromogena</name>
    <dbReference type="NCBI Taxonomy" id="35622"/>
    <lineage>
        <taxon>Bacteria</taxon>
        <taxon>Bacillati</taxon>
        <taxon>Actinomycetota</taxon>
        <taxon>Actinomycetes</taxon>
        <taxon>Streptosporangiales</taxon>
        <taxon>Thermomonosporaceae</taxon>
        <taxon>Thermostaphylospora</taxon>
    </lineage>
</organism>
<dbReference type="GO" id="GO:0004252">
    <property type="term" value="F:serine-type endopeptidase activity"/>
    <property type="evidence" value="ECO:0007669"/>
    <property type="project" value="InterPro"/>
</dbReference>
<evidence type="ECO:0000256" key="3">
    <source>
        <dbReference type="SAM" id="MobiDB-lite"/>
    </source>
</evidence>
<dbReference type="RefSeq" id="WP_093259247.1">
    <property type="nucleotide sequence ID" value="NZ_FNKK01000002.1"/>
</dbReference>
<proteinExistence type="predicted"/>
<dbReference type="OrthoDB" id="73775at2"/>
<keyword evidence="6" id="KW-1185">Reference proteome</keyword>
<dbReference type="Proteomes" id="UP000217103">
    <property type="component" value="Unassembled WGS sequence"/>
</dbReference>
<dbReference type="GO" id="GO:0006508">
    <property type="term" value="P:proteolysis"/>
    <property type="evidence" value="ECO:0007669"/>
    <property type="project" value="UniProtKB-KW"/>
</dbReference>
<gene>
    <name evidence="5" type="ORF">SAMN04489764_2579</name>
</gene>
<dbReference type="InterPro" id="IPR051201">
    <property type="entry name" value="Chloro_Bact_Ser_Proteases"/>
</dbReference>
<name>A0A1H1EQ02_9ACTN</name>
<feature type="region of interest" description="Disordered" evidence="3">
    <location>
        <begin position="29"/>
        <end position="50"/>
    </location>
</feature>
<evidence type="ECO:0000256" key="2">
    <source>
        <dbReference type="ARBA" id="ARBA00022801"/>
    </source>
</evidence>
<evidence type="ECO:0000256" key="1">
    <source>
        <dbReference type="ARBA" id="ARBA00022670"/>
    </source>
</evidence>
<dbReference type="Pfam" id="PF13365">
    <property type="entry name" value="Trypsin_2"/>
    <property type="match status" value="1"/>
</dbReference>
<protein>
    <submittedName>
        <fullName evidence="5">Serine protease, S1-C subfamily, contains C-terminal PDZ domain</fullName>
    </submittedName>
</protein>
<dbReference type="PROSITE" id="PS51257">
    <property type="entry name" value="PROKAR_LIPOPROTEIN"/>
    <property type="match status" value="1"/>
</dbReference>
<accession>A0A1H1EQ02</accession>
<dbReference type="Gene3D" id="2.30.42.10">
    <property type="match status" value="1"/>
</dbReference>
<dbReference type="PANTHER" id="PTHR43343:SF3">
    <property type="entry name" value="PROTEASE DO-LIKE 8, CHLOROPLASTIC"/>
    <property type="match status" value="1"/>
</dbReference>
<dbReference type="InterPro" id="IPR036034">
    <property type="entry name" value="PDZ_sf"/>
</dbReference>
<dbReference type="STRING" id="35622.SAMN04489764_2579"/>
<dbReference type="PROSITE" id="PS50106">
    <property type="entry name" value="PDZ"/>
    <property type="match status" value="1"/>
</dbReference>
<feature type="compositionally biased region" description="Low complexity" evidence="3">
    <location>
        <begin position="30"/>
        <end position="50"/>
    </location>
</feature>
<dbReference type="PANTHER" id="PTHR43343">
    <property type="entry name" value="PEPTIDASE S12"/>
    <property type="match status" value="1"/>
</dbReference>
<dbReference type="SUPFAM" id="SSF50156">
    <property type="entry name" value="PDZ domain-like"/>
    <property type="match status" value="1"/>
</dbReference>
<dbReference type="InterPro" id="IPR001940">
    <property type="entry name" value="Peptidase_S1C"/>
</dbReference>
<keyword evidence="1 5" id="KW-0645">Protease</keyword>
<dbReference type="Gene3D" id="2.40.10.120">
    <property type="match status" value="1"/>
</dbReference>
<dbReference type="SMART" id="SM00228">
    <property type="entry name" value="PDZ"/>
    <property type="match status" value="1"/>
</dbReference>
<sequence length="368" mass="35933">MSVHTGRTRLAGALTALAIAAAGGCGTGLGSSPTPAASSPATSTPAGTAGAVVEPPDAALALQDAYQRVIAATRPSIVQINTRTGLGSGVVFDDQGHIVTNAHVVEGAERMEVTSATGGAARTARLVASFPAGDLAVIKLDDPSGVTPARFGDSSKLKEGQIVLAMGNPLGLSGSVTNGIISALGRTVSGGGDDGSAGVTIPNAIQTSAAINPGNSGGALVNLSGEVIGIPTLAATIPSMNGSAAPGIGFAIPSNTATDIARQIIQHGEVVNSRRAALGVTIGPAFNAVGEPAGVTVVDLARDGGAAQAGIRPGDVIVGVNGESTPTPAALAEVLATLKPGDRAQVEIVRPTGGRETVTVTLGELPVE</sequence>
<evidence type="ECO:0000313" key="6">
    <source>
        <dbReference type="Proteomes" id="UP000217103"/>
    </source>
</evidence>
<dbReference type="SUPFAM" id="SSF50494">
    <property type="entry name" value="Trypsin-like serine proteases"/>
    <property type="match status" value="1"/>
</dbReference>
<dbReference type="AlphaFoldDB" id="A0A1H1EQ02"/>
<dbReference type="InterPro" id="IPR001478">
    <property type="entry name" value="PDZ"/>
</dbReference>
<dbReference type="Pfam" id="PF13180">
    <property type="entry name" value="PDZ_2"/>
    <property type="match status" value="1"/>
</dbReference>
<feature type="domain" description="PDZ" evidence="4">
    <location>
        <begin position="267"/>
        <end position="339"/>
    </location>
</feature>
<dbReference type="InterPro" id="IPR009003">
    <property type="entry name" value="Peptidase_S1_PA"/>
</dbReference>
<reference evidence="5 6" key="1">
    <citation type="submission" date="2016-10" db="EMBL/GenBank/DDBJ databases">
        <authorList>
            <person name="de Groot N.N."/>
        </authorList>
    </citation>
    <scope>NUCLEOTIDE SEQUENCE [LARGE SCALE GENOMIC DNA]</scope>
    <source>
        <strain evidence="5 6">DSM 43794</strain>
    </source>
</reference>
<dbReference type="EMBL" id="FNKK01000002">
    <property type="protein sequence ID" value="SDQ90812.1"/>
    <property type="molecule type" value="Genomic_DNA"/>
</dbReference>